<dbReference type="Proteomes" id="UP001055811">
    <property type="component" value="Linkage Group LG05"/>
</dbReference>
<protein>
    <submittedName>
        <fullName evidence="1">Uncharacterized protein</fullName>
    </submittedName>
</protein>
<dbReference type="EMBL" id="CM042013">
    <property type="protein sequence ID" value="KAI3737725.1"/>
    <property type="molecule type" value="Genomic_DNA"/>
</dbReference>
<sequence>MRFQLLDLPSSCLFCASSIPPLASSSAPPSSLFVASRPIISLRFLHLCAPTLRSVVKSGIMEPKLTEEDCDFKGLPPKDKDVEKRLMGKFTTPVHGNTSSTTKNPLWAQIPADKTIVSAGAGLSDADIEQRLPGVAVDALSKSSEEFVVVSGQNPVKSLGLLCFKEEDSQTLLGQMKAMDPIMRPGSKVVPVVLSMALPYIVFQPQAFELCLRKVAASSRDMRKALGICRGAIERLEIELRESTYTSNLRCKK</sequence>
<evidence type="ECO:0000313" key="2">
    <source>
        <dbReference type="Proteomes" id="UP001055811"/>
    </source>
</evidence>
<gene>
    <name evidence="1" type="ORF">L2E82_27737</name>
</gene>
<comment type="caution">
    <text evidence="1">The sequence shown here is derived from an EMBL/GenBank/DDBJ whole genome shotgun (WGS) entry which is preliminary data.</text>
</comment>
<accession>A0ACB9CTZ7</accession>
<reference evidence="1 2" key="2">
    <citation type="journal article" date="2022" name="Mol. Ecol. Resour.">
        <title>The genomes of chicory, endive, great burdock and yacon provide insights into Asteraceae paleo-polyploidization history and plant inulin production.</title>
        <authorList>
            <person name="Fan W."/>
            <person name="Wang S."/>
            <person name="Wang H."/>
            <person name="Wang A."/>
            <person name="Jiang F."/>
            <person name="Liu H."/>
            <person name="Zhao H."/>
            <person name="Xu D."/>
            <person name="Zhang Y."/>
        </authorList>
    </citation>
    <scope>NUCLEOTIDE SEQUENCE [LARGE SCALE GENOMIC DNA]</scope>
    <source>
        <strain evidence="2">cv. Punajuju</strain>
        <tissue evidence="1">Leaves</tissue>
    </source>
</reference>
<organism evidence="1 2">
    <name type="scientific">Cichorium intybus</name>
    <name type="common">Chicory</name>
    <dbReference type="NCBI Taxonomy" id="13427"/>
    <lineage>
        <taxon>Eukaryota</taxon>
        <taxon>Viridiplantae</taxon>
        <taxon>Streptophyta</taxon>
        <taxon>Embryophyta</taxon>
        <taxon>Tracheophyta</taxon>
        <taxon>Spermatophyta</taxon>
        <taxon>Magnoliopsida</taxon>
        <taxon>eudicotyledons</taxon>
        <taxon>Gunneridae</taxon>
        <taxon>Pentapetalae</taxon>
        <taxon>asterids</taxon>
        <taxon>campanulids</taxon>
        <taxon>Asterales</taxon>
        <taxon>Asteraceae</taxon>
        <taxon>Cichorioideae</taxon>
        <taxon>Cichorieae</taxon>
        <taxon>Cichoriinae</taxon>
        <taxon>Cichorium</taxon>
    </lineage>
</organism>
<proteinExistence type="predicted"/>
<reference evidence="2" key="1">
    <citation type="journal article" date="2022" name="Mol. Ecol. Resour.">
        <title>The genomes of chicory, endive, great burdock and yacon provide insights into Asteraceae palaeo-polyploidization history and plant inulin production.</title>
        <authorList>
            <person name="Fan W."/>
            <person name="Wang S."/>
            <person name="Wang H."/>
            <person name="Wang A."/>
            <person name="Jiang F."/>
            <person name="Liu H."/>
            <person name="Zhao H."/>
            <person name="Xu D."/>
            <person name="Zhang Y."/>
        </authorList>
    </citation>
    <scope>NUCLEOTIDE SEQUENCE [LARGE SCALE GENOMIC DNA]</scope>
    <source>
        <strain evidence="2">cv. Punajuju</strain>
    </source>
</reference>
<name>A0ACB9CTZ7_CICIN</name>
<keyword evidence="2" id="KW-1185">Reference proteome</keyword>
<evidence type="ECO:0000313" key="1">
    <source>
        <dbReference type="EMBL" id="KAI3737725.1"/>
    </source>
</evidence>